<dbReference type="CDD" id="cd00146">
    <property type="entry name" value="PKD"/>
    <property type="match status" value="1"/>
</dbReference>
<protein>
    <recommendedName>
        <fullName evidence="2">PKD domain-containing protein</fullName>
    </recommendedName>
</protein>
<feature type="region of interest" description="Disordered" evidence="1">
    <location>
        <begin position="617"/>
        <end position="636"/>
    </location>
</feature>
<name>A0A381VVN6_9ZZZZ</name>
<gene>
    <name evidence="3" type="ORF">METZ01_LOCUS97005</name>
</gene>
<dbReference type="InterPro" id="IPR000601">
    <property type="entry name" value="PKD_dom"/>
</dbReference>
<reference evidence="3" key="1">
    <citation type="submission" date="2018-05" db="EMBL/GenBank/DDBJ databases">
        <authorList>
            <person name="Lanie J.A."/>
            <person name="Ng W.-L."/>
            <person name="Kazmierczak K.M."/>
            <person name="Andrzejewski T.M."/>
            <person name="Davidsen T.M."/>
            <person name="Wayne K.J."/>
            <person name="Tettelin H."/>
            <person name="Glass J.I."/>
            <person name="Rusch D."/>
            <person name="Podicherti R."/>
            <person name="Tsui H.-C.T."/>
            <person name="Winkler M.E."/>
        </authorList>
    </citation>
    <scope>NUCLEOTIDE SEQUENCE</scope>
</reference>
<feature type="domain" description="PKD" evidence="2">
    <location>
        <begin position="441"/>
        <end position="520"/>
    </location>
</feature>
<proteinExistence type="predicted"/>
<dbReference type="InterPro" id="IPR013783">
    <property type="entry name" value="Ig-like_fold"/>
</dbReference>
<dbReference type="SMART" id="SM00089">
    <property type="entry name" value="PKD"/>
    <property type="match status" value="2"/>
</dbReference>
<accession>A0A381VVN6</accession>
<dbReference type="Gene3D" id="2.60.40.10">
    <property type="entry name" value="Immunoglobulins"/>
    <property type="match status" value="2"/>
</dbReference>
<sequence>MENKTVGPNMRYLLTVAFLLALSLSLNEDTSAEPEVFMVSVDPPNVDNQEEQMVSFEADCSICNEEELDHFYWRSSIDDVIAEGSDFFDINFEMSSMDFSTGNHEITLQVRDTDGNMSEINDNSTTSLGVTDGHGGGGGSIDVNFDVAPPTLHLGETARFAACTEMQPEPQPCVSDPDPDLSFDWTILWEGEDEWSYLGDTEAFDYNDFEEGTHNVSLIITDNSNEEVSDPGYLEIMVLPPIPIAVIDTAEQITVKEGQTLEISSHCENNNAEVIDCEHSWEIWEYKDGGDLQFRLTGKDIVLNNLTNEDPNEYEIMLRTNDDLGTLSAWVNVIVTVNPPNEIPSAAITISPPELKDYPCCTPSYYQNSDLTFSSSSSNDPDGEIVAYKWWFNNDLVSEDANWLTSFNETAIYQIKLEVQDDDSVWSTKVSTNFKIVSNSPPSVDFIISSEGLSSTFTSTVSDVEGSVVAFEWFIDDDLISTEANTTWTTNQSGSYAVTLRVMDDGGLWSEVTKSFQVEILQQKNYVATFSSKNIDVGDSFTIDFTGTTGAVAYYEIIVNYPNGSKDTYVAHHTANGYVIDFNRAGTYALDITVFWADGVPQDGLADWYGPTVYVGQEDEPVDNTQPPEVVEPDDSSPLPSISVVVSLVTLSLLAVLRRQR</sequence>
<dbReference type="Pfam" id="PF18911">
    <property type="entry name" value="PKD_4"/>
    <property type="match status" value="2"/>
</dbReference>
<evidence type="ECO:0000256" key="1">
    <source>
        <dbReference type="SAM" id="MobiDB-lite"/>
    </source>
</evidence>
<dbReference type="AlphaFoldDB" id="A0A381VVN6"/>
<dbReference type="PROSITE" id="PS50093">
    <property type="entry name" value="PKD"/>
    <property type="match status" value="1"/>
</dbReference>
<dbReference type="SUPFAM" id="SSF49299">
    <property type="entry name" value="PKD domain"/>
    <property type="match status" value="2"/>
</dbReference>
<evidence type="ECO:0000313" key="3">
    <source>
        <dbReference type="EMBL" id="SVA44151.1"/>
    </source>
</evidence>
<organism evidence="3">
    <name type="scientific">marine metagenome</name>
    <dbReference type="NCBI Taxonomy" id="408172"/>
    <lineage>
        <taxon>unclassified sequences</taxon>
        <taxon>metagenomes</taxon>
        <taxon>ecological metagenomes</taxon>
    </lineage>
</organism>
<dbReference type="InterPro" id="IPR022409">
    <property type="entry name" value="PKD/Chitinase_dom"/>
</dbReference>
<dbReference type="EMBL" id="UINC01009874">
    <property type="protein sequence ID" value="SVA44151.1"/>
    <property type="molecule type" value="Genomic_DNA"/>
</dbReference>
<dbReference type="InterPro" id="IPR035986">
    <property type="entry name" value="PKD_dom_sf"/>
</dbReference>
<evidence type="ECO:0000259" key="2">
    <source>
        <dbReference type="PROSITE" id="PS50093"/>
    </source>
</evidence>